<dbReference type="SUPFAM" id="SSF52200">
    <property type="entry name" value="Toll/Interleukin receptor TIR domain"/>
    <property type="match status" value="1"/>
</dbReference>
<dbReference type="GO" id="GO:0007165">
    <property type="term" value="P:signal transduction"/>
    <property type="evidence" value="ECO:0007669"/>
    <property type="project" value="InterPro"/>
</dbReference>
<accession>A0AAV3R8X9</accession>
<gene>
    <name evidence="3" type="ORF">LIER_41140</name>
</gene>
<dbReference type="Proteomes" id="UP001454036">
    <property type="component" value="Unassembled WGS sequence"/>
</dbReference>
<dbReference type="PANTHER" id="PTHR32009">
    <property type="entry name" value="TMV RESISTANCE PROTEIN N-LIKE"/>
    <property type="match status" value="1"/>
</dbReference>
<dbReference type="AlphaFoldDB" id="A0AAV3R8X9"/>
<organism evidence="3 4">
    <name type="scientific">Lithospermum erythrorhizon</name>
    <name type="common">Purple gromwell</name>
    <name type="synonym">Lithospermum officinale var. erythrorhizon</name>
    <dbReference type="NCBI Taxonomy" id="34254"/>
    <lineage>
        <taxon>Eukaryota</taxon>
        <taxon>Viridiplantae</taxon>
        <taxon>Streptophyta</taxon>
        <taxon>Embryophyta</taxon>
        <taxon>Tracheophyta</taxon>
        <taxon>Spermatophyta</taxon>
        <taxon>Magnoliopsida</taxon>
        <taxon>eudicotyledons</taxon>
        <taxon>Gunneridae</taxon>
        <taxon>Pentapetalae</taxon>
        <taxon>asterids</taxon>
        <taxon>lamiids</taxon>
        <taxon>Boraginales</taxon>
        <taxon>Boraginaceae</taxon>
        <taxon>Boraginoideae</taxon>
        <taxon>Lithospermeae</taxon>
        <taxon>Lithospermum</taxon>
    </lineage>
</organism>
<reference evidence="3 4" key="1">
    <citation type="submission" date="2024-01" db="EMBL/GenBank/DDBJ databases">
        <title>The complete chloroplast genome sequence of Lithospermum erythrorhizon: insights into the phylogenetic relationship among Boraginaceae species and the maternal lineages of purple gromwells.</title>
        <authorList>
            <person name="Okada T."/>
            <person name="Watanabe K."/>
        </authorList>
    </citation>
    <scope>NUCLEOTIDE SEQUENCE [LARGE SCALE GENOMIC DNA]</scope>
</reference>
<protein>
    <recommendedName>
        <fullName evidence="2">TIR domain-containing protein</fullName>
    </recommendedName>
</protein>
<sequence>MEILEVDPEASPLTSAFKLRWDVFLSFRGEDTRHTFTLNLFQALDTKGVQVFKDNVLEEGDTLKEKLPEAITYSSSSVAIISKNYASSHWCLDELAMICDMGRPAFPVFYGVEPRDVRNQKGPFEEHFGTLEKEYGVEKVGRWRKAMKIVGGKIGFVCNSR</sequence>
<dbReference type="SMART" id="SM00255">
    <property type="entry name" value="TIR"/>
    <property type="match status" value="1"/>
</dbReference>
<proteinExistence type="predicted"/>
<feature type="domain" description="TIR" evidence="2">
    <location>
        <begin position="19"/>
        <end position="161"/>
    </location>
</feature>
<evidence type="ECO:0000313" key="3">
    <source>
        <dbReference type="EMBL" id="GAA0171348.1"/>
    </source>
</evidence>
<dbReference type="EMBL" id="BAABME010025024">
    <property type="protein sequence ID" value="GAA0171348.1"/>
    <property type="molecule type" value="Genomic_DNA"/>
</dbReference>
<dbReference type="Gene3D" id="3.40.50.10140">
    <property type="entry name" value="Toll/interleukin-1 receptor homology (TIR) domain"/>
    <property type="match status" value="1"/>
</dbReference>
<dbReference type="Pfam" id="PF01582">
    <property type="entry name" value="TIR"/>
    <property type="match status" value="1"/>
</dbReference>
<dbReference type="PROSITE" id="PS50104">
    <property type="entry name" value="TIR"/>
    <property type="match status" value="1"/>
</dbReference>
<dbReference type="InterPro" id="IPR000157">
    <property type="entry name" value="TIR_dom"/>
</dbReference>
<keyword evidence="1" id="KW-0520">NAD</keyword>
<comment type="caution">
    <text evidence="3">The sequence shown here is derived from an EMBL/GenBank/DDBJ whole genome shotgun (WGS) entry which is preliminary data.</text>
</comment>
<name>A0AAV3R8X9_LITER</name>
<evidence type="ECO:0000259" key="2">
    <source>
        <dbReference type="PROSITE" id="PS50104"/>
    </source>
</evidence>
<evidence type="ECO:0000313" key="4">
    <source>
        <dbReference type="Proteomes" id="UP001454036"/>
    </source>
</evidence>
<dbReference type="PANTHER" id="PTHR32009:SF155">
    <property type="entry name" value="DISEASE RESISTANCE PROTEIN (TIR-NBS-LRR CLASS)"/>
    <property type="match status" value="1"/>
</dbReference>
<dbReference type="InterPro" id="IPR035897">
    <property type="entry name" value="Toll_tir_struct_dom_sf"/>
</dbReference>
<keyword evidence="4" id="KW-1185">Reference proteome</keyword>
<evidence type="ECO:0000256" key="1">
    <source>
        <dbReference type="ARBA" id="ARBA00023027"/>
    </source>
</evidence>